<feature type="non-terminal residue" evidence="1">
    <location>
        <position position="1"/>
    </location>
</feature>
<evidence type="ECO:0000313" key="1">
    <source>
        <dbReference type="EMBL" id="CAI9121525.1"/>
    </source>
</evidence>
<comment type="caution">
    <text evidence="1">The sequence shown here is derived from an EMBL/GenBank/DDBJ whole genome shotgun (WGS) entry which is preliminary data.</text>
</comment>
<accession>A0AA35VE25</accession>
<name>A0AA35VE25_9PROT</name>
<reference evidence="1" key="1">
    <citation type="submission" date="2023-03" db="EMBL/GenBank/DDBJ databases">
        <authorList>
            <person name="Cleenwerck I."/>
        </authorList>
    </citation>
    <scope>NUCLEOTIDE SEQUENCE</scope>
    <source>
        <strain evidence="1">LMG 32879</strain>
    </source>
</reference>
<sequence>FFIASLYRQYQSSLTYHPMSDMKANTAVNSAIFGRLLSSLLLRYKAVPVSDPKPTGCYF</sequence>
<organism evidence="1 2">
    <name type="scientific">Brytella acorum</name>
    <dbReference type="NCBI Taxonomy" id="2959299"/>
    <lineage>
        <taxon>Bacteria</taxon>
        <taxon>Pseudomonadati</taxon>
        <taxon>Pseudomonadota</taxon>
        <taxon>Alphaproteobacteria</taxon>
        <taxon>Acetobacterales</taxon>
        <taxon>Acetobacteraceae</taxon>
        <taxon>Brytella</taxon>
    </lineage>
</organism>
<gene>
    <name evidence="1" type="ORF">LMG32879_002372</name>
</gene>
<proteinExistence type="predicted"/>
<dbReference type="EMBL" id="CATKSH010000017">
    <property type="protein sequence ID" value="CAI9121525.1"/>
    <property type="molecule type" value="Genomic_DNA"/>
</dbReference>
<dbReference type="AlphaFoldDB" id="A0AA35VE25"/>
<dbReference type="Proteomes" id="UP001176960">
    <property type="component" value="Unassembled WGS sequence"/>
</dbReference>
<dbReference type="RefSeq" id="WP_289843687.1">
    <property type="nucleotide sequence ID" value="NZ_CATKSH010000017.1"/>
</dbReference>
<keyword evidence="2" id="KW-1185">Reference proteome</keyword>
<protein>
    <submittedName>
        <fullName evidence="1">Uncharacterized protein</fullName>
    </submittedName>
</protein>
<evidence type="ECO:0000313" key="2">
    <source>
        <dbReference type="Proteomes" id="UP001176960"/>
    </source>
</evidence>